<proteinExistence type="predicted"/>
<reference evidence="2 3" key="1">
    <citation type="journal article" date="2013" name="ISME J.">
        <title>A metabolic model for members of the genus Tetrasphaera involved in enhanced biological phosphorus removal.</title>
        <authorList>
            <person name="Kristiansen R."/>
            <person name="Nguyen H.T.T."/>
            <person name="Saunders A.M."/>
            <person name="Nielsen J.L."/>
            <person name="Wimmer R."/>
            <person name="Le V.Q."/>
            <person name="McIlroy S.J."/>
            <person name="Petrovski S."/>
            <person name="Seviour R.J."/>
            <person name="Calteau A."/>
            <person name="Nielsen K.L."/>
            <person name="Nielsen P.H."/>
        </authorList>
    </citation>
    <scope>NUCLEOTIDE SEQUENCE [LARGE SCALE GENOMIC DNA]</scope>
    <source>
        <strain evidence="2 3">T1-X7</strain>
    </source>
</reference>
<dbReference type="Gene3D" id="1.10.10.2840">
    <property type="entry name" value="PucR C-terminal helix-turn-helix domain"/>
    <property type="match status" value="1"/>
</dbReference>
<dbReference type="InterPro" id="IPR051448">
    <property type="entry name" value="CdaR-like_regulators"/>
</dbReference>
<evidence type="ECO:0000313" key="3">
    <source>
        <dbReference type="Proteomes" id="UP000035721"/>
    </source>
</evidence>
<dbReference type="AlphaFoldDB" id="A0A077M205"/>
<feature type="domain" description="PucR C-terminal helix-turn-helix" evidence="1">
    <location>
        <begin position="64"/>
        <end position="121"/>
    </location>
</feature>
<dbReference type="PANTHER" id="PTHR33744">
    <property type="entry name" value="CARBOHYDRATE DIACID REGULATOR"/>
    <property type="match status" value="1"/>
</dbReference>
<evidence type="ECO:0000259" key="1">
    <source>
        <dbReference type="Pfam" id="PF13556"/>
    </source>
</evidence>
<comment type="caution">
    <text evidence="2">The sequence shown here is derived from an EMBL/GenBank/DDBJ whole genome shotgun (WGS) entry which is preliminary data.</text>
</comment>
<evidence type="ECO:0000313" key="2">
    <source>
        <dbReference type="EMBL" id="CCH79092.1"/>
    </source>
</evidence>
<keyword evidence="3" id="KW-1185">Reference proteome</keyword>
<organism evidence="2 3">
    <name type="scientific">Nostocoides japonicum T1-X7</name>
    <dbReference type="NCBI Taxonomy" id="1194083"/>
    <lineage>
        <taxon>Bacteria</taxon>
        <taxon>Bacillati</taxon>
        <taxon>Actinomycetota</taxon>
        <taxon>Actinomycetes</taxon>
        <taxon>Micrococcales</taxon>
        <taxon>Intrasporangiaceae</taxon>
        <taxon>Nostocoides</taxon>
    </lineage>
</organism>
<dbReference type="InterPro" id="IPR042070">
    <property type="entry name" value="PucR_C-HTH_sf"/>
</dbReference>
<accession>A0A077M205</accession>
<protein>
    <recommendedName>
        <fullName evidence="1">PucR C-terminal helix-turn-helix domain-containing protein</fullName>
    </recommendedName>
</protein>
<dbReference type="EMBL" id="CAJB01000334">
    <property type="protein sequence ID" value="CCH79092.1"/>
    <property type="molecule type" value="Genomic_DNA"/>
</dbReference>
<dbReference type="Proteomes" id="UP000035721">
    <property type="component" value="Unassembled WGS sequence"/>
</dbReference>
<name>A0A077M205_9MICO</name>
<sequence>MAAARAEVDRVLDRPGTQHVTTLAESRTAVLLGEITDLVAERDELRDPRLQALVDDDLARHGSLVVSLEEYLDRFGDVRSSAAALHVHPNTLRYRIRRAERVLGMRLDDPEDRLLLQLQLRRWRRHGP</sequence>
<dbReference type="InterPro" id="IPR025736">
    <property type="entry name" value="PucR_C-HTH_dom"/>
</dbReference>
<gene>
    <name evidence="2" type="ORF">BN12_40062</name>
</gene>
<dbReference type="STRING" id="1194083.BN12_40062"/>
<dbReference type="PANTHER" id="PTHR33744:SF17">
    <property type="entry name" value="CONSERVED PROTEIN"/>
    <property type="match status" value="1"/>
</dbReference>
<dbReference type="Pfam" id="PF13556">
    <property type="entry name" value="HTH_30"/>
    <property type="match status" value="1"/>
</dbReference>